<dbReference type="PANTHER" id="PTHR11601:SF34">
    <property type="entry name" value="CYSTEINE DESULFURASE"/>
    <property type="match status" value="1"/>
</dbReference>
<evidence type="ECO:0000256" key="7">
    <source>
        <dbReference type="ARBA" id="ARBA00022723"/>
    </source>
</evidence>
<comment type="similarity">
    <text evidence="3">Belongs to the class-V pyridoxal-phosphate-dependent aminotransferase family. NifS/IscS subfamily.</text>
</comment>
<dbReference type="GO" id="GO:0031071">
    <property type="term" value="F:cysteine desulfurase activity"/>
    <property type="evidence" value="ECO:0007669"/>
    <property type="project" value="UniProtKB-EC"/>
</dbReference>
<dbReference type="Gene3D" id="3.40.640.10">
    <property type="entry name" value="Type I PLP-dependent aspartate aminotransferase-like (Major domain)"/>
    <property type="match status" value="1"/>
</dbReference>
<keyword evidence="8" id="KW-0663">Pyridoxal phosphate</keyword>
<dbReference type="PIRSF" id="PIRSF005572">
    <property type="entry name" value="NifS"/>
    <property type="match status" value="1"/>
</dbReference>
<dbReference type="PROSITE" id="PS00595">
    <property type="entry name" value="AA_TRANSFER_CLASS_5"/>
    <property type="match status" value="1"/>
</dbReference>
<dbReference type="InterPro" id="IPR015424">
    <property type="entry name" value="PyrdxlP-dep_Trfase"/>
</dbReference>
<evidence type="ECO:0000256" key="6">
    <source>
        <dbReference type="ARBA" id="ARBA00022679"/>
    </source>
</evidence>
<organism evidence="14 15">
    <name type="scientific">Phyllobacterium ifriqiyense</name>
    <dbReference type="NCBI Taxonomy" id="314238"/>
    <lineage>
        <taxon>Bacteria</taxon>
        <taxon>Pseudomonadati</taxon>
        <taxon>Pseudomonadota</taxon>
        <taxon>Alphaproteobacteria</taxon>
        <taxon>Hyphomicrobiales</taxon>
        <taxon>Phyllobacteriaceae</taxon>
        <taxon>Phyllobacterium</taxon>
    </lineage>
</organism>
<keyword evidence="9" id="KW-0408">Iron</keyword>
<dbReference type="PANTHER" id="PTHR11601">
    <property type="entry name" value="CYSTEINE DESULFURYLASE FAMILY MEMBER"/>
    <property type="match status" value="1"/>
</dbReference>
<dbReference type="Gene3D" id="3.90.1150.10">
    <property type="entry name" value="Aspartate Aminotransferase, domain 1"/>
    <property type="match status" value="1"/>
</dbReference>
<evidence type="ECO:0000256" key="4">
    <source>
        <dbReference type="ARBA" id="ARBA00012239"/>
    </source>
</evidence>
<evidence type="ECO:0000256" key="8">
    <source>
        <dbReference type="ARBA" id="ARBA00022898"/>
    </source>
</evidence>
<dbReference type="InterPro" id="IPR016454">
    <property type="entry name" value="Cysteine_dSase"/>
</dbReference>
<evidence type="ECO:0000259" key="13">
    <source>
        <dbReference type="Pfam" id="PF00266"/>
    </source>
</evidence>
<keyword evidence="15" id="KW-1185">Reference proteome</keyword>
<reference evidence="14 15" key="1">
    <citation type="submission" date="2023-07" db="EMBL/GenBank/DDBJ databases">
        <title>Comparative genomics of wheat-associated soil bacteria to identify genetic determinants of phenazine resistance.</title>
        <authorList>
            <person name="Mouncey N."/>
        </authorList>
    </citation>
    <scope>NUCLEOTIDE SEQUENCE [LARGE SCALE GENOMIC DNA]</scope>
    <source>
        <strain evidence="14 15">W4I11</strain>
    </source>
</reference>
<evidence type="ECO:0000256" key="1">
    <source>
        <dbReference type="ARBA" id="ARBA00001933"/>
    </source>
</evidence>
<dbReference type="EMBL" id="JAUSZT010000003">
    <property type="protein sequence ID" value="MDQ0998851.1"/>
    <property type="molecule type" value="Genomic_DNA"/>
</dbReference>
<dbReference type="SUPFAM" id="SSF53383">
    <property type="entry name" value="PLP-dependent transferases"/>
    <property type="match status" value="1"/>
</dbReference>
<dbReference type="Gene3D" id="1.10.260.50">
    <property type="match status" value="1"/>
</dbReference>
<dbReference type="InterPro" id="IPR015421">
    <property type="entry name" value="PyrdxlP-dep_Trfase_major"/>
</dbReference>
<dbReference type="RefSeq" id="WP_307284401.1">
    <property type="nucleotide sequence ID" value="NZ_JAUSZT010000003.1"/>
</dbReference>
<dbReference type="InterPro" id="IPR020578">
    <property type="entry name" value="Aminotrans_V_PyrdxlP_BS"/>
</dbReference>
<evidence type="ECO:0000313" key="15">
    <source>
        <dbReference type="Proteomes" id="UP001237780"/>
    </source>
</evidence>
<dbReference type="Proteomes" id="UP001237780">
    <property type="component" value="Unassembled WGS sequence"/>
</dbReference>
<gene>
    <name evidence="14" type="ORF">QFZ34_004033</name>
</gene>
<evidence type="ECO:0000256" key="11">
    <source>
        <dbReference type="ARBA" id="ARBA00050776"/>
    </source>
</evidence>
<name>A0ABU0SDK4_9HYPH</name>
<dbReference type="Pfam" id="PF00266">
    <property type="entry name" value="Aminotran_5"/>
    <property type="match status" value="1"/>
</dbReference>
<keyword evidence="10" id="KW-0411">Iron-sulfur</keyword>
<dbReference type="EC" id="2.8.1.7" evidence="4"/>
<proteinExistence type="inferred from homology"/>
<protein>
    <recommendedName>
        <fullName evidence="5">Cysteine desulfurase</fullName>
        <ecNumber evidence="4">2.8.1.7</ecNumber>
    </recommendedName>
</protein>
<comment type="catalytic activity">
    <reaction evidence="11">
        <text>(sulfur carrier)-H + L-cysteine = (sulfur carrier)-SH + L-alanine</text>
        <dbReference type="Rhea" id="RHEA:43892"/>
        <dbReference type="Rhea" id="RHEA-COMP:14737"/>
        <dbReference type="Rhea" id="RHEA-COMP:14739"/>
        <dbReference type="ChEBI" id="CHEBI:29917"/>
        <dbReference type="ChEBI" id="CHEBI:35235"/>
        <dbReference type="ChEBI" id="CHEBI:57972"/>
        <dbReference type="ChEBI" id="CHEBI:64428"/>
        <dbReference type="EC" id="2.8.1.7"/>
    </reaction>
</comment>
<evidence type="ECO:0000256" key="2">
    <source>
        <dbReference type="ARBA" id="ARBA00003120"/>
    </source>
</evidence>
<evidence type="ECO:0000256" key="3">
    <source>
        <dbReference type="ARBA" id="ARBA00006490"/>
    </source>
</evidence>
<keyword evidence="6 14" id="KW-0808">Transferase</keyword>
<comment type="caution">
    <text evidence="14">The sequence shown here is derived from an EMBL/GenBank/DDBJ whole genome shotgun (WGS) entry which is preliminary data.</text>
</comment>
<feature type="domain" description="Aminotransferase class V" evidence="13">
    <location>
        <begin position="7"/>
        <end position="369"/>
    </location>
</feature>
<evidence type="ECO:0000256" key="12">
    <source>
        <dbReference type="RuleBase" id="RU004504"/>
    </source>
</evidence>
<evidence type="ECO:0000256" key="9">
    <source>
        <dbReference type="ARBA" id="ARBA00023004"/>
    </source>
</evidence>
<accession>A0ABU0SDK4</accession>
<dbReference type="InterPro" id="IPR015422">
    <property type="entry name" value="PyrdxlP-dep_Trfase_small"/>
</dbReference>
<evidence type="ECO:0000313" key="14">
    <source>
        <dbReference type="EMBL" id="MDQ0998851.1"/>
    </source>
</evidence>
<comment type="cofactor">
    <cofactor evidence="1 12">
        <name>pyridoxal 5'-phosphate</name>
        <dbReference type="ChEBI" id="CHEBI:597326"/>
    </cofactor>
</comment>
<dbReference type="InterPro" id="IPR000192">
    <property type="entry name" value="Aminotrans_V_dom"/>
</dbReference>
<comment type="function">
    <text evidence="2">Catalyzes the removal of elemental sulfur atoms from cysteine to produce alanine. Seems to participate in the biosynthesis of the nitrogenase metalloclusters by providing the inorganic sulfur required for the Fe-S core formation.</text>
</comment>
<evidence type="ECO:0000256" key="10">
    <source>
        <dbReference type="ARBA" id="ARBA00023014"/>
    </source>
</evidence>
<keyword evidence="7" id="KW-0479">Metal-binding</keyword>
<evidence type="ECO:0000256" key="5">
    <source>
        <dbReference type="ARBA" id="ARBA00013558"/>
    </source>
</evidence>
<sequence length="391" mass="40972">MARNRAYFDYNASAPLITAARDAIVDALALPGNPSSVHMEGRAAKATLQAARRDVAGLVNAKPDHVFFTSGATEAASTLLTPQYLMGRAEMRLSKLYVSASEHPCILAGGRFAAEQIEIIPVDGRGLLNRDRLRELLALHDRNEGLPLVAVQAANNETGVLQPIAEIGALVKQFGGVFVVDAVQAAGRIALDITTSSVDYFILSAHKIGGPKGIGAIIAVSDLIMPKPLIRGGGQEKGHRAGTEALTLIVGFAAAARIARERLEQGGWPVLQRDKIERGIRVIAPNAIIYGSDVERLPNTTFFSLPHAKAETVQIAFDLAGIALSAGSACSSGKVGPSHVLAAMGHGDGTGGIRVSTAPDTDDDDIELFLDALKKIVIRSDRSGTAAADAA</sequence>